<dbReference type="GO" id="GO:0005758">
    <property type="term" value="C:mitochondrial intermembrane space"/>
    <property type="evidence" value="ECO:0007669"/>
    <property type="project" value="UniProtKB-SubCell"/>
</dbReference>
<evidence type="ECO:0000256" key="1">
    <source>
        <dbReference type="ARBA" id="ARBA00004569"/>
    </source>
</evidence>
<dbReference type="OrthoDB" id="1915887at2759"/>
<evidence type="ECO:0000256" key="9">
    <source>
        <dbReference type="SAM" id="MobiDB-lite"/>
    </source>
</evidence>
<keyword evidence="7" id="KW-0143">Chaperone</keyword>
<accession>A0A194S5B2</accession>
<dbReference type="AlphaFoldDB" id="A0A194S5B2"/>
<dbReference type="GeneID" id="28972626"/>
<name>A0A194S5B2_RHOGW</name>
<evidence type="ECO:0000313" key="11">
    <source>
        <dbReference type="Proteomes" id="UP000053890"/>
    </source>
</evidence>
<evidence type="ECO:0000256" key="5">
    <source>
        <dbReference type="ARBA" id="ARBA00023128"/>
    </source>
</evidence>
<keyword evidence="5" id="KW-0496">Mitochondrion</keyword>
<dbReference type="GO" id="GO:0033617">
    <property type="term" value="P:mitochondrial respiratory chain complex IV assembly"/>
    <property type="evidence" value="ECO:0007669"/>
    <property type="project" value="TreeGrafter"/>
</dbReference>
<dbReference type="OMA" id="KARDDCF"/>
<evidence type="ECO:0000256" key="8">
    <source>
        <dbReference type="PIRSR" id="PIRSR607745-1"/>
    </source>
</evidence>
<dbReference type="InterPro" id="IPR007745">
    <property type="entry name" value="Cyt_c_oxidase_Cu-chaperone"/>
</dbReference>
<dbReference type="GO" id="GO:0016531">
    <property type="term" value="F:copper chaperone activity"/>
    <property type="evidence" value="ECO:0007669"/>
    <property type="project" value="InterPro"/>
</dbReference>
<protein>
    <submittedName>
        <fullName evidence="10">Uncharacterized protein</fullName>
    </submittedName>
</protein>
<evidence type="ECO:0000256" key="7">
    <source>
        <dbReference type="ARBA" id="ARBA00023186"/>
    </source>
</evidence>
<dbReference type="PANTHER" id="PTHR16719:SF0">
    <property type="entry name" value="CYTOCHROME C OXIDASE COPPER CHAPERONE"/>
    <property type="match status" value="1"/>
</dbReference>
<comment type="similarity">
    <text evidence="2">Belongs to the COX17 family.</text>
</comment>
<keyword evidence="3 8" id="KW-0479">Metal-binding</keyword>
<evidence type="ECO:0000256" key="3">
    <source>
        <dbReference type="ARBA" id="ARBA00022723"/>
    </source>
</evidence>
<sequence>MWPFSSSTAAPSTSAAIPATGPVSIHPTLGRPLTNSEAANPELNPLNPEGHKPCCACPETKKARDDCFLKFGSNADDGADSGAQCKDIVERHRQCMRSLGFNM</sequence>
<evidence type="ECO:0000256" key="6">
    <source>
        <dbReference type="ARBA" id="ARBA00023157"/>
    </source>
</evidence>
<feature type="binding site" evidence="8">
    <location>
        <position position="54"/>
    </location>
    <ligand>
        <name>Cu cation</name>
        <dbReference type="ChEBI" id="CHEBI:23378"/>
    </ligand>
</feature>
<dbReference type="STRING" id="578459.A0A194S5B2"/>
<dbReference type="SUPFAM" id="SSF47072">
    <property type="entry name" value="Cysteine alpha-hairpin motif"/>
    <property type="match status" value="1"/>
</dbReference>
<dbReference type="InterPro" id="IPR009069">
    <property type="entry name" value="Cys_alpha_HP_mot_SF"/>
</dbReference>
<dbReference type="PANTHER" id="PTHR16719">
    <property type="entry name" value="CYTOCHROME C OXIDASE COPPER CHAPERONE"/>
    <property type="match status" value="1"/>
</dbReference>
<feature type="compositionally biased region" description="Low complexity" evidence="9">
    <location>
        <begin position="1"/>
        <end position="20"/>
    </location>
</feature>
<evidence type="ECO:0000313" key="10">
    <source>
        <dbReference type="EMBL" id="KPV75719.1"/>
    </source>
</evidence>
<organism evidence="10 11">
    <name type="scientific">Rhodotorula graminis (strain WP1)</name>
    <dbReference type="NCBI Taxonomy" id="578459"/>
    <lineage>
        <taxon>Eukaryota</taxon>
        <taxon>Fungi</taxon>
        <taxon>Dikarya</taxon>
        <taxon>Basidiomycota</taxon>
        <taxon>Pucciniomycotina</taxon>
        <taxon>Microbotryomycetes</taxon>
        <taxon>Sporidiobolales</taxon>
        <taxon>Sporidiobolaceae</taxon>
        <taxon>Rhodotorula</taxon>
    </lineage>
</organism>
<keyword evidence="11" id="KW-1185">Reference proteome</keyword>
<dbReference type="EMBL" id="KQ474077">
    <property type="protein sequence ID" value="KPV75719.1"/>
    <property type="molecule type" value="Genomic_DNA"/>
</dbReference>
<gene>
    <name evidence="10" type="ORF">RHOBADRAFT_14068</name>
</gene>
<dbReference type="PROSITE" id="PS51808">
    <property type="entry name" value="CHCH"/>
    <property type="match status" value="1"/>
</dbReference>
<dbReference type="FunFam" id="1.10.287.1130:FF:000005">
    <property type="entry name" value="Cytochrome c oxidase assembly protein subunit 17"/>
    <property type="match status" value="1"/>
</dbReference>
<dbReference type="GO" id="GO:0005507">
    <property type="term" value="F:copper ion binding"/>
    <property type="evidence" value="ECO:0007669"/>
    <property type="project" value="InterPro"/>
</dbReference>
<evidence type="ECO:0000256" key="2">
    <source>
        <dbReference type="ARBA" id="ARBA00009241"/>
    </source>
</evidence>
<proteinExistence type="inferred from homology"/>
<evidence type="ECO:0000256" key="4">
    <source>
        <dbReference type="ARBA" id="ARBA00023008"/>
    </source>
</evidence>
<feature type="binding site" evidence="8">
    <location>
        <position position="55"/>
    </location>
    <ligand>
        <name>Cu cation</name>
        <dbReference type="ChEBI" id="CHEBI:23378"/>
    </ligand>
</feature>
<reference evidence="10 11" key="1">
    <citation type="journal article" date="2015" name="Front. Microbiol.">
        <title>Genome sequence of the plant growth promoting endophytic yeast Rhodotorula graminis WP1.</title>
        <authorList>
            <person name="Firrincieli A."/>
            <person name="Otillar R."/>
            <person name="Salamov A."/>
            <person name="Schmutz J."/>
            <person name="Khan Z."/>
            <person name="Redman R.S."/>
            <person name="Fleck N.D."/>
            <person name="Lindquist E."/>
            <person name="Grigoriev I.V."/>
            <person name="Doty S.L."/>
        </authorList>
    </citation>
    <scope>NUCLEOTIDE SEQUENCE [LARGE SCALE GENOMIC DNA]</scope>
    <source>
        <strain evidence="10 11">WP1</strain>
    </source>
</reference>
<dbReference type="Gene3D" id="1.10.287.1130">
    <property type="entry name" value="CytochromE C oxidase copper chaperone"/>
    <property type="match status" value="1"/>
</dbReference>
<dbReference type="Proteomes" id="UP000053890">
    <property type="component" value="Unassembled WGS sequence"/>
</dbReference>
<keyword evidence="6" id="KW-1015">Disulfide bond</keyword>
<keyword evidence="4 8" id="KW-0186">Copper</keyword>
<dbReference type="Pfam" id="PF05051">
    <property type="entry name" value="COX17"/>
    <property type="match status" value="1"/>
</dbReference>
<dbReference type="RefSeq" id="XP_018271768.1">
    <property type="nucleotide sequence ID" value="XM_018412177.1"/>
</dbReference>
<comment type="subcellular location">
    <subcellularLocation>
        <location evidence="1">Mitochondrion intermembrane space</location>
    </subcellularLocation>
</comment>
<feature type="region of interest" description="Disordered" evidence="9">
    <location>
        <begin position="1"/>
        <end position="50"/>
    </location>
</feature>